<comment type="caution">
    <text evidence="3">The sequence shown here is derived from an EMBL/GenBank/DDBJ whole genome shotgun (WGS) entry which is preliminary data.</text>
</comment>
<feature type="transmembrane region" description="Helical" evidence="2">
    <location>
        <begin position="33"/>
        <end position="52"/>
    </location>
</feature>
<protein>
    <submittedName>
        <fullName evidence="3">Uncharacterized protein</fullName>
    </submittedName>
</protein>
<keyword evidence="2" id="KW-1133">Transmembrane helix</keyword>
<sequence length="138" mass="14264">MPSNHTTRVLAAAGLVLVGVLALLYSLAVVAELLIGAGAFAGLLVLAAFVYYGGLNRRTLVYIAMAVTVVYGAFTLQLPAAVVAACVVYLTAWVTGSDSPLDAPDTTLVPVRADADRDTSEDDVADDDASGDAETRTF</sequence>
<dbReference type="OrthoDB" id="271666at2157"/>
<dbReference type="RefSeq" id="WP_188876596.1">
    <property type="nucleotide sequence ID" value="NZ_BMPF01000001.1"/>
</dbReference>
<keyword evidence="2" id="KW-0812">Transmembrane</keyword>
<evidence type="ECO:0000256" key="1">
    <source>
        <dbReference type="SAM" id="MobiDB-lite"/>
    </source>
</evidence>
<evidence type="ECO:0000256" key="2">
    <source>
        <dbReference type="SAM" id="Phobius"/>
    </source>
</evidence>
<keyword evidence="2" id="KW-0472">Membrane</keyword>
<reference evidence="3 4" key="1">
    <citation type="journal article" date="2019" name="Int. J. Syst. Evol. Microbiol.">
        <title>The Global Catalogue of Microorganisms (GCM) 10K type strain sequencing project: providing services to taxonomists for standard genome sequencing and annotation.</title>
        <authorList>
            <consortium name="The Broad Institute Genomics Platform"/>
            <consortium name="The Broad Institute Genome Sequencing Center for Infectious Disease"/>
            <person name="Wu L."/>
            <person name="Ma J."/>
        </authorList>
    </citation>
    <scope>NUCLEOTIDE SEQUENCE [LARGE SCALE GENOMIC DNA]</scope>
    <source>
        <strain evidence="3 4">JCM 19585</strain>
    </source>
</reference>
<keyword evidence="4" id="KW-1185">Reference proteome</keyword>
<feature type="transmembrane region" description="Helical" evidence="2">
    <location>
        <begin position="59"/>
        <end position="92"/>
    </location>
</feature>
<gene>
    <name evidence="3" type="ORF">GCM10009037_01600</name>
</gene>
<feature type="compositionally biased region" description="Acidic residues" evidence="1">
    <location>
        <begin position="119"/>
        <end position="131"/>
    </location>
</feature>
<dbReference type="EMBL" id="BMPF01000001">
    <property type="protein sequence ID" value="GGL21928.1"/>
    <property type="molecule type" value="Genomic_DNA"/>
</dbReference>
<organism evidence="3 4">
    <name type="scientific">Halarchaeum grantii</name>
    <dbReference type="NCBI Taxonomy" id="1193105"/>
    <lineage>
        <taxon>Archaea</taxon>
        <taxon>Methanobacteriati</taxon>
        <taxon>Methanobacteriota</taxon>
        <taxon>Stenosarchaea group</taxon>
        <taxon>Halobacteria</taxon>
        <taxon>Halobacteriales</taxon>
        <taxon>Halobacteriaceae</taxon>
    </lineage>
</organism>
<evidence type="ECO:0000313" key="4">
    <source>
        <dbReference type="Proteomes" id="UP000628840"/>
    </source>
</evidence>
<dbReference type="Proteomes" id="UP000628840">
    <property type="component" value="Unassembled WGS sequence"/>
</dbReference>
<feature type="transmembrane region" description="Helical" evidence="2">
    <location>
        <begin position="9"/>
        <end position="27"/>
    </location>
</feature>
<dbReference type="AlphaFoldDB" id="A0A830EYA4"/>
<proteinExistence type="predicted"/>
<accession>A0A830EYA4</accession>
<evidence type="ECO:0000313" key="3">
    <source>
        <dbReference type="EMBL" id="GGL21928.1"/>
    </source>
</evidence>
<feature type="region of interest" description="Disordered" evidence="1">
    <location>
        <begin position="96"/>
        <end position="138"/>
    </location>
</feature>
<name>A0A830EYA4_9EURY</name>